<feature type="transmembrane region" description="Helical" evidence="1">
    <location>
        <begin position="68"/>
        <end position="86"/>
    </location>
</feature>
<evidence type="ECO:0000256" key="1">
    <source>
        <dbReference type="SAM" id="Phobius"/>
    </source>
</evidence>
<keyword evidence="1" id="KW-1133">Transmembrane helix</keyword>
<evidence type="ECO:0000313" key="2">
    <source>
        <dbReference type="EMBL" id="MFB9106177.1"/>
    </source>
</evidence>
<sequence>MITLISTFAVLGFYMLYSTSKRAELTFKYKFQHSINQNEKTAKYLALIFFTSSLFLSIITLGISSGIFSFLIVLMTVGSLVVLLAPLHFFNLPILIFIMMFCFVTEIFLT</sequence>
<feature type="transmembrane region" description="Helical" evidence="1">
    <location>
        <begin position="92"/>
        <end position="109"/>
    </location>
</feature>
<keyword evidence="1" id="KW-0472">Membrane</keyword>
<dbReference type="EMBL" id="JBHMFA010000015">
    <property type="protein sequence ID" value="MFB9106177.1"/>
    <property type="molecule type" value="Genomic_DNA"/>
</dbReference>
<dbReference type="Proteomes" id="UP001589590">
    <property type="component" value="Unassembled WGS sequence"/>
</dbReference>
<comment type="caution">
    <text evidence="2">The sequence shown here is derived from an EMBL/GenBank/DDBJ whole genome shotgun (WGS) entry which is preliminary data.</text>
</comment>
<dbReference type="RefSeq" id="WP_290267695.1">
    <property type="nucleotide sequence ID" value="NZ_JAUFQP010000001.1"/>
</dbReference>
<evidence type="ECO:0000313" key="3">
    <source>
        <dbReference type="Proteomes" id="UP001589590"/>
    </source>
</evidence>
<keyword evidence="3" id="KW-1185">Reference proteome</keyword>
<organism evidence="2 3">
    <name type="scientific">Algibacter miyuki</name>
    <dbReference type="NCBI Taxonomy" id="1306933"/>
    <lineage>
        <taxon>Bacteria</taxon>
        <taxon>Pseudomonadati</taxon>
        <taxon>Bacteroidota</taxon>
        <taxon>Flavobacteriia</taxon>
        <taxon>Flavobacteriales</taxon>
        <taxon>Flavobacteriaceae</taxon>
        <taxon>Algibacter</taxon>
    </lineage>
</organism>
<reference evidence="2 3" key="1">
    <citation type="submission" date="2024-09" db="EMBL/GenBank/DDBJ databases">
        <authorList>
            <person name="Sun Q."/>
            <person name="Mori K."/>
        </authorList>
    </citation>
    <scope>NUCLEOTIDE SEQUENCE [LARGE SCALE GENOMIC DNA]</scope>
    <source>
        <strain evidence="2 3">CECT 8300</strain>
    </source>
</reference>
<proteinExistence type="predicted"/>
<name>A0ABV5H2R5_9FLAO</name>
<accession>A0ABV5H2R5</accession>
<keyword evidence="1" id="KW-0812">Transmembrane</keyword>
<protein>
    <submittedName>
        <fullName evidence="2">Uncharacterized protein</fullName>
    </submittedName>
</protein>
<gene>
    <name evidence="2" type="ORF">ACFFU1_14835</name>
</gene>
<feature type="transmembrane region" description="Helical" evidence="1">
    <location>
        <begin position="42"/>
        <end position="61"/>
    </location>
</feature>